<dbReference type="InterPro" id="IPR007278">
    <property type="entry name" value="DUF397"/>
</dbReference>
<accession>A0AA37BM08</accession>
<dbReference type="AlphaFoldDB" id="A0AA37BM08"/>
<reference evidence="2" key="1">
    <citation type="journal article" date="2014" name="Int. J. Syst. Evol. Microbiol.">
        <title>Complete genome sequence of Corynebacterium casei LMG S-19264T (=DSM 44701T), isolated from a smear-ripened cheese.</title>
        <authorList>
            <consortium name="US DOE Joint Genome Institute (JGI-PGF)"/>
            <person name="Walter F."/>
            <person name="Albersmeier A."/>
            <person name="Kalinowski J."/>
            <person name="Ruckert C."/>
        </authorList>
    </citation>
    <scope>NUCLEOTIDE SEQUENCE</scope>
    <source>
        <strain evidence="2">JCM 3093</strain>
    </source>
</reference>
<sequence length="72" mass="7750">MLTSQWITASESGGCVEVRLAADGLGVEVRDTKDAGKGPVLTFTEGEWRDFTRGVRRDVFDHPRWVGAGAAG</sequence>
<evidence type="ECO:0000313" key="3">
    <source>
        <dbReference type="Proteomes" id="UP000627984"/>
    </source>
</evidence>
<name>A0AA37BM08_9ACTN</name>
<comment type="caution">
    <text evidence="2">The sequence shown here is derived from an EMBL/GenBank/DDBJ whole genome shotgun (WGS) entry which is preliminary data.</text>
</comment>
<feature type="domain" description="DUF397" evidence="1">
    <location>
        <begin position="5"/>
        <end position="56"/>
    </location>
</feature>
<dbReference type="EMBL" id="BMQD01000023">
    <property type="protein sequence ID" value="GGK90751.1"/>
    <property type="molecule type" value="Genomic_DNA"/>
</dbReference>
<organism evidence="2 3">
    <name type="scientific">Planomonospora parontospora</name>
    <dbReference type="NCBI Taxonomy" id="58119"/>
    <lineage>
        <taxon>Bacteria</taxon>
        <taxon>Bacillati</taxon>
        <taxon>Actinomycetota</taxon>
        <taxon>Actinomycetes</taxon>
        <taxon>Streptosporangiales</taxon>
        <taxon>Streptosporangiaceae</taxon>
        <taxon>Planomonospora</taxon>
    </lineage>
</organism>
<evidence type="ECO:0000259" key="1">
    <source>
        <dbReference type="Pfam" id="PF04149"/>
    </source>
</evidence>
<dbReference type="Pfam" id="PF04149">
    <property type="entry name" value="DUF397"/>
    <property type="match status" value="1"/>
</dbReference>
<reference evidence="2" key="2">
    <citation type="submission" date="2022-09" db="EMBL/GenBank/DDBJ databases">
        <authorList>
            <person name="Sun Q."/>
            <person name="Ohkuma M."/>
        </authorList>
    </citation>
    <scope>NUCLEOTIDE SEQUENCE</scope>
    <source>
        <strain evidence="2">JCM 3093</strain>
    </source>
</reference>
<gene>
    <name evidence="2" type="ORF">GCM10010126_57730</name>
</gene>
<evidence type="ECO:0000313" key="2">
    <source>
        <dbReference type="EMBL" id="GGK90751.1"/>
    </source>
</evidence>
<proteinExistence type="predicted"/>
<dbReference type="Proteomes" id="UP000627984">
    <property type="component" value="Unassembled WGS sequence"/>
</dbReference>
<protein>
    <recommendedName>
        <fullName evidence="1">DUF397 domain-containing protein</fullName>
    </recommendedName>
</protein>
<dbReference type="RefSeq" id="WP_191897571.1">
    <property type="nucleotide sequence ID" value="NZ_BMQD01000023.1"/>
</dbReference>